<feature type="active site" description="Proton donor" evidence="16">
    <location>
        <position position="203"/>
    </location>
</feature>
<dbReference type="Gene3D" id="3.40.50.720">
    <property type="entry name" value="NAD(P)-binding Rossmann-like Domain"/>
    <property type="match status" value="1"/>
</dbReference>
<name>A0A1S1V4K9_9FIRM</name>
<feature type="domain" description="Aspartate/homoserine dehydrogenase NAD-binding" evidence="21">
    <location>
        <begin position="8"/>
        <end position="127"/>
    </location>
</feature>
<keyword evidence="14 18" id="KW-0486">Methionine biosynthesis</keyword>
<evidence type="ECO:0000256" key="13">
    <source>
        <dbReference type="ARBA" id="ARBA00023053"/>
    </source>
</evidence>
<evidence type="ECO:0000256" key="9">
    <source>
        <dbReference type="ARBA" id="ARBA00022723"/>
    </source>
</evidence>
<gene>
    <name evidence="22" type="primary">hom</name>
    <name evidence="22" type="ORF">EUAN_20930</name>
</gene>
<evidence type="ECO:0000256" key="3">
    <source>
        <dbReference type="ARBA" id="ARBA00005062"/>
    </source>
</evidence>
<evidence type="ECO:0000256" key="5">
    <source>
        <dbReference type="ARBA" id="ARBA00013213"/>
    </source>
</evidence>
<dbReference type="OrthoDB" id="9808167at2"/>
<dbReference type="InterPro" id="IPR016204">
    <property type="entry name" value="HDH"/>
</dbReference>
<dbReference type="UniPathway" id="UPA00051">
    <property type="reaction ID" value="UER00465"/>
</dbReference>
<evidence type="ECO:0000259" key="20">
    <source>
        <dbReference type="Pfam" id="PF00742"/>
    </source>
</evidence>
<evidence type="ECO:0000256" key="12">
    <source>
        <dbReference type="ARBA" id="ARBA00023027"/>
    </source>
</evidence>
<dbReference type="SUPFAM" id="SSF55347">
    <property type="entry name" value="Glyceraldehyde-3-phosphate dehydrogenase-like, C-terminal domain"/>
    <property type="match status" value="1"/>
</dbReference>
<dbReference type="GO" id="GO:0046872">
    <property type="term" value="F:metal ion binding"/>
    <property type="evidence" value="ECO:0007669"/>
    <property type="project" value="UniProtKB-KW"/>
</dbReference>
<evidence type="ECO:0000259" key="21">
    <source>
        <dbReference type="Pfam" id="PF03447"/>
    </source>
</evidence>
<feature type="domain" description="Homoserine dehydrogenase catalytic" evidence="20">
    <location>
        <begin position="135"/>
        <end position="313"/>
    </location>
</feature>
<dbReference type="GO" id="GO:0004412">
    <property type="term" value="F:homoserine dehydrogenase activity"/>
    <property type="evidence" value="ECO:0007669"/>
    <property type="project" value="UniProtKB-EC"/>
</dbReference>
<dbReference type="GO" id="GO:0050661">
    <property type="term" value="F:NADP binding"/>
    <property type="evidence" value="ECO:0007669"/>
    <property type="project" value="InterPro"/>
</dbReference>
<dbReference type="EC" id="1.1.1.3" evidence="5 18"/>
<dbReference type="UniPathway" id="UPA00050">
    <property type="reaction ID" value="UER00063"/>
</dbReference>
<dbReference type="GO" id="GO:0009088">
    <property type="term" value="P:threonine biosynthetic process"/>
    <property type="evidence" value="ECO:0007669"/>
    <property type="project" value="UniProtKB-UniPathway"/>
</dbReference>
<evidence type="ECO:0000256" key="19">
    <source>
        <dbReference type="RuleBase" id="RU004171"/>
    </source>
</evidence>
<evidence type="ECO:0000313" key="22">
    <source>
        <dbReference type="EMBL" id="OHW61552.1"/>
    </source>
</evidence>
<dbReference type="Gene3D" id="3.30.360.10">
    <property type="entry name" value="Dihydrodipicolinate Reductase, domain 2"/>
    <property type="match status" value="1"/>
</dbReference>
<feature type="binding site" evidence="17">
    <location>
        <begin position="7"/>
        <end position="14"/>
    </location>
    <ligand>
        <name>NADP(+)</name>
        <dbReference type="ChEBI" id="CHEBI:58349"/>
    </ligand>
</feature>
<evidence type="ECO:0000256" key="8">
    <source>
        <dbReference type="ARBA" id="ARBA00022697"/>
    </source>
</evidence>
<comment type="similarity">
    <text evidence="4 19">Belongs to the homoserine dehydrogenase family.</text>
</comment>
<evidence type="ECO:0000256" key="14">
    <source>
        <dbReference type="ARBA" id="ARBA00023167"/>
    </source>
</evidence>
<keyword evidence="10 17" id="KW-0521">NADP</keyword>
<dbReference type="InterPro" id="IPR019811">
    <property type="entry name" value="HDH_CS"/>
</dbReference>
<proteinExistence type="inferred from homology"/>
<comment type="catalytic activity">
    <reaction evidence="15">
        <text>L-homoserine + NADP(+) = L-aspartate 4-semialdehyde + NADPH + H(+)</text>
        <dbReference type="Rhea" id="RHEA:15761"/>
        <dbReference type="ChEBI" id="CHEBI:15378"/>
        <dbReference type="ChEBI" id="CHEBI:57476"/>
        <dbReference type="ChEBI" id="CHEBI:57783"/>
        <dbReference type="ChEBI" id="CHEBI:58349"/>
        <dbReference type="ChEBI" id="CHEBI:537519"/>
        <dbReference type="EC" id="1.1.1.3"/>
    </reaction>
    <physiologicalReaction direction="right-to-left" evidence="15">
        <dbReference type="Rhea" id="RHEA:15763"/>
    </physiologicalReaction>
</comment>
<protein>
    <recommendedName>
        <fullName evidence="6 18">Homoserine dehydrogenase</fullName>
        <ecNumber evidence="5 18">1.1.1.3</ecNumber>
    </recommendedName>
</protein>
<evidence type="ECO:0000256" key="10">
    <source>
        <dbReference type="ARBA" id="ARBA00022857"/>
    </source>
</evidence>
<keyword evidence="12" id="KW-0520">NAD</keyword>
<comment type="caution">
    <text evidence="22">The sequence shown here is derived from an EMBL/GenBank/DDBJ whole genome shotgun (WGS) entry which is preliminary data.</text>
</comment>
<organism evidence="22 23">
    <name type="scientific">Andreesenia angusta</name>
    <dbReference type="NCBI Taxonomy" id="39480"/>
    <lineage>
        <taxon>Bacteria</taxon>
        <taxon>Bacillati</taxon>
        <taxon>Bacillota</taxon>
        <taxon>Tissierellia</taxon>
        <taxon>Tissierellales</taxon>
        <taxon>Gottschalkiaceae</taxon>
        <taxon>Andreesenia</taxon>
    </lineage>
</organism>
<dbReference type="FunFam" id="3.40.50.720:FF:000062">
    <property type="entry name" value="Homoserine dehydrogenase"/>
    <property type="match status" value="1"/>
</dbReference>
<keyword evidence="8 18" id="KW-0791">Threonine biosynthesis</keyword>
<sequence length="423" mass="46554">MIKLGVLGLGTVGSGVYEIVKYRSDMLKKATGEDIEIAKILVRDSSKDRGLDVAEGVMTENPDDILDNPEIDIVVEVMGGIDKAYSYIVRALKAGKHVVTANKAVISLHMEELHKLAEENNCGLLYEASVAGGIPIIKNLKEILKINKVDDIKGILNGTTNFILTKMYDEDLSFEEALSLAHKYGYAEADPTDDVEGYDAARKISILASLAYGTHASIDDVLCYGITSIRTIDVVEFKKMGFVPKLLGCSTRRDNSFSAIVEPILVEENSMFASVKDAFNLVDVLGDNLGELEFYGKGAGKEPTGNAVVMDIIDIILKNYSEFKFEVDKSISSDKGNLFTGLHYLRVSVDREEDKAAVVEKLNASGVQCKYKELERDIIIVTERISSNRIEKLAKEDLGLAKKTFAYLRIESESLVSIDQLNI</sequence>
<dbReference type="PROSITE" id="PS01042">
    <property type="entry name" value="HOMOSER_DHGENASE"/>
    <property type="match status" value="1"/>
</dbReference>
<keyword evidence="13" id="KW-0915">Sodium</keyword>
<dbReference type="NCBIfam" id="NF004976">
    <property type="entry name" value="PRK06349.1"/>
    <property type="match status" value="1"/>
</dbReference>
<dbReference type="Proteomes" id="UP000180254">
    <property type="component" value="Unassembled WGS sequence"/>
</dbReference>
<comment type="cofactor">
    <cofactor evidence="1">
        <name>a metal cation</name>
        <dbReference type="ChEBI" id="CHEBI:25213"/>
    </cofactor>
</comment>
<evidence type="ECO:0000256" key="2">
    <source>
        <dbReference type="ARBA" id="ARBA00005056"/>
    </source>
</evidence>
<dbReference type="Gene3D" id="3.30.70.260">
    <property type="match status" value="1"/>
</dbReference>
<dbReference type="EMBL" id="MKIE01000011">
    <property type="protein sequence ID" value="OHW61552.1"/>
    <property type="molecule type" value="Genomic_DNA"/>
</dbReference>
<evidence type="ECO:0000256" key="18">
    <source>
        <dbReference type="RuleBase" id="RU000579"/>
    </source>
</evidence>
<reference evidence="22 23" key="1">
    <citation type="submission" date="2016-09" db="EMBL/GenBank/DDBJ databases">
        <title>Genome sequence of Eubacterium angustum.</title>
        <authorList>
            <person name="Poehlein A."/>
            <person name="Daniel R."/>
        </authorList>
    </citation>
    <scope>NUCLEOTIDE SEQUENCE [LARGE SCALE GENOMIC DNA]</scope>
    <source>
        <strain evidence="22 23">DSM 1989</strain>
    </source>
</reference>
<feature type="binding site" evidence="17">
    <location>
        <position position="188"/>
    </location>
    <ligand>
        <name>L-homoserine</name>
        <dbReference type="ChEBI" id="CHEBI:57476"/>
    </ligand>
</feature>
<dbReference type="SUPFAM" id="SSF51735">
    <property type="entry name" value="NAD(P)-binding Rossmann-fold domains"/>
    <property type="match status" value="1"/>
</dbReference>
<accession>A0A1S1V4K9</accession>
<dbReference type="AlphaFoldDB" id="A0A1S1V4K9"/>
<evidence type="ECO:0000313" key="23">
    <source>
        <dbReference type="Proteomes" id="UP000180254"/>
    </source>
</evidence>
<evidence type="ECO:0000256" key="15">
    <source>
        <dbReference type="ARBA" id="ARBA00048841"/>
    </source>
</evidence>
<dbReference type="Pfam" id="PF00742">
    <property type="entry name" value="Homoserine_dh"/>
    <property type="match status" value="1"/>
</dbReference>
<dbReference type="PANTHER" id="PTHR43331">
    <property type="entry name" value="HOMOSERINE DEHYDROGENASE"/>
    <property type="match status" value="1"/>
</dbReference>
<keyword evidence="11 18" id="KW-0560">Oxidoreductase</keyword>
<evidence type="ECO:0000256" key="11">
    <source>
        <dbReference type="ARBA" id="ARBA00023002"/>
    </source>
</evidence>
<dbReference type="Pfam" id="PF03447">
    <property type="entry name" value="NAD_binding_3"/>
    <property type="match status" value="1"/>
</dbReference>
<keyword evidence="7 18" id="KW-0028">Amino-acid biosynthesis</keyword>
<dbReference type="InterPro" id="IPR005106">
    <property type="entry name" value="Asp/hSer_DH_NAD-bd"/>
</dbReference>
<keyword evidence="9" id="KW-0479">Metal-binding</keyword>
<feature type="binding site" evidence="17">
    <location>
        <position position="103"/>
    </location>
    <ligand>
        <name>NADPH</name>
        <dbReference type="ChEBI" id="CHEBI:57783"/>
    </ligand>
</feature>
<evidence type="ECO:0000256" key="16">
    <source>
        <dbReference type="PIRSR" id="PIRSR000098-1"/>
    </source>
</evidence>
<dbReference type="FunFam" id="3.30.360.10:FF:000005">
    <property type="entry name" value="Homoserine dehydrogenase"/>
    <property type="match status" value="1"/>
</dbReference>
<dbReference type="STRING" id="39480.EUAN_20930"/>
<dbReference type="RefSeq" id="WP_071064311.1">
    <property type="nucleotide sequence ID" value="NZ_MKIE01000011.1"/>
</dbReference>
<dbReference type="InterPro" id="IPR001342">
    <property type="entry name" value="HDH_cat"/>
</dbReference>
<evidence type="ECO:0000256" key="6">
    <source>
        <dbReference type="ARBA" id="ARBA00013376"/>
    </source>
</evidence>
<comment type="pathway">
    <text evidence="2 18">Amino-acid biosynthesis; L-threonine biosynthesis; L-threonine from L-aspartate: step 3/5.</text>
</comment>
<dbReference type="GO" id="GO:0009086">
    <property type="term" value="P:methionine biosynthetic process"/>
    <property type="evidence" value="ECO:0007669"/>
    <property type="project" value="UniProtKB-KW"/>
</dbReference>
<comment type="pathway">
    <text evidence="3 18">Amino-acid biosynthesis; L-methionine biosynthesis via de novo pathway; L-homoserine from L-aspartate: step 3/3.</text>
</comment>
<keyword evidence="23" id="KW-1185">Reference proteome</keyword>
<dbReference type="PIRSF" id="PIRSF000098">
    <property type="entry name" value="Homoser_dehydrog"/>
    <property type="match status" value="1"/>
</dbReference>
<evidence type="ECO:0000256" key="7">
    <source>
        <dbReference type="ARBA" id="ARBA00022605"/>
    </source>
</evidence>
<evidence type="ECO:0000256" key="17">
    <source>
        <dbReference type="PIRSR" id="PIRSR000098-2"/>
    </source>
</evidence>
<evidence type="ECO:0000256" key="4">
    <source>
        <dbReference type="ARBA" id="ARBA00006753"/>
    </source>
</evidence>
<evidence type="ECO:0000256" key="1">
    <source>
        <dbReference type="ARBA" id="ARBA00001920"/>
    </source>
</evidence>
<dbReference type="InterPro" id="IPR036291">
    <property type="entry name" value="NAD(P)-bd_dom_sf"/>
</dbReference>
<dbReference type="PANTHER" id="PTHR43331:SF1">
    <property type="entry name" value="HOMOSERINE DEHYDROGENASE"/>
    <property type="match status" value="1"/>
</dbReference>